<evidence type="ECO:0000313" key="2">
    <source>
        <dbReference type="Proteomes" id="UP000184076"/>
    </source>
</evidence>
<keyword evidence="2" id="KW-1185">Reference proteome</keyword>
<dbReference type="AlphaFoldDB" id="A0A1M4WM83"/>
<sequence length="295" mass="33388">MPRTTDPLTRPVPPERLHYETGMLLDAEDFQDEQTYHRGRLARMAAYLHGYGTVAGLEVQWLPALEALTSPPRPAREEQLVVTPGLALDRLGRFIEVRRPLCLRLAVWFEQQAEDPAGRDRLSNAYHAAASGFPDGVWADVFIAYAPCLHGTRPAFVSGNLDKLDGVAPSRVRDGSLLSLVLREEEDPRIPRRPFPDLSGLSDPEERRRRFVEFKLREAWLEDALWESGGDRLSHLPEHTQDQDGTELFLARIVIPARPGPPVVRDMTRDVEVFNELRLFSFSTAELAWLAGHTR</sequence>
<dbReference type="OrthoDB" id="147470at2"/>
<protein>
    <submittedName>
        <fullName evidence="1">Uncharacterized protein</fullName>
    </submittedName>
</protein>
<proteinExistence type="predicted"/>
<evidence type="ECO:0000313" key="1">
    <source>
        <dbReference type="EMBL" id="SHE82072.1"/>
    </source>
</evidence>
<accession>A0A1M4WM83</accession>
<name>A0A1M4WM83_9BACT</name>
<dbReference type="EMBL" id="FQVB01000007">
    <property type="protein sequence ID" value="SHE82072.1"/>
    <property type="molecule type" value="Genomic_DNA"/>
</dbReference>
<dbReference type="STRING" id="1121391.SAMN02745206_00898"/>
<gene>
    <name evidence="1" type="ORF">SAMN02745206_00898</name>
</gene>
<dbReference type="RefSeq" id="WP_073037353.1">
    <property type="nucleotide sequence ID" value="NZ_FQVB01000007.1"/>
</dbReference>
<dbReference type="Proteomes" id="UP000184076">
    <property type="component" value="Unassembled WGS sequence"/>
</dbReference>
<organism evidence="1 2">
    <name type="scientific">Desulfacinum infernum DSM 9756</name>
    <dbReference type="NCBI Taxonomy" id="1121391"/>
    <lineage>
        <taxon>Bacteria</taxon>
        <taxon>Pseudomonadati</taxon>
        <taxon>Thermodesulfobacteriota</taxon>
        <taxon>Syntrophobacteria</taxon>
        <taxon>Syntrophobacterales</taxon>
        <taxon>Syntrophobacteraceae</taxon>
        <taxon>Desulfacinum</taxon>
    </lineage>
</organism>
<reference evidence="2" key="1">
    <citation type="submission" date="2016-11" db="EMBL/GenBank/DDBJ databases">
        <authorList>
            <person name="Varghese N."/>
            <person name="Submissions S."/>
        </authorList>
    </citation>
    <scope>NUCLEOTIDE SEQUENCE [LARGE SCALE GENOMIC DNA]</scope>
    <source>
        <strain evidence="2">DSM 9756</strain>
    </source>
</reference>